<dbReference type="InterPro" id="IPR005511">
    <property type="entry name" value="SMP-30"/>
</dbReference>
<keyword evidence="4" id="KW-1185">Reference proteome</keyword>
<dbReference type="InterPro" id="IPR013658">
    <property type="entry name" value="SGL"/>
</dbReference>
<dbReference type="EMBL" id="JADEYR010000013">
    <property type="protein sequence ID" value="MBE9404708.1"/>
    <property type="molecule type" value="Genomic_DNA"/>
</dbReference>
<dbReference type="PANTHER" id="PTHR10907">
    <property type="entry name" value="REGUCALCIN"/>
    <property type="match status" value="1"/>
</dbReference>
<evidence type="ECO:0000313" key="4">
    <source>
        <dbReference type="Proteomes" id="UP000644727"/>
    </source>
</evidence>
<evidence type="ECO:0000259" key="2">
    <source>
        <dbReference type="Pfam" id="PF08450"/>
    </source>
</evidence>
<accession>A0ABR9W2N1</accession>
<proteinExistence type="inferred from homology"/>
<dbReference type="InterPro" id="IPR011042">
    <property type="entry name" value="6-blade_b-propeller_TolB-like"/>
</dbReference>
<dbReference type="Proteomes" id="UP000644727">
    <property type="component" value="Unassembled WGS sequence"/>
</dbReference>
<sequence>MHADRITDSICYHAEGPHWSDTWGGLRWVDMLAGDIMQLSAEGTSVGSVGSDGASSEGSAGTDHAVARIATPSPVVACVRPASSGGAVLAIEKGFALEDADGSIEQLPPLWEENVRMNEGAIAPDGSFLCGSMHYDQAEGAAAMWRLMPDGTTTRILAGITVSNGLAFTADGARAYYVDTPTGRVDLFDWDDRAGLVQRRTFADLNEQDGHPDGLCLDAEGNVWVAMNGGSQVLGLDSDGSVTERITVGARQVTACTFGGADRSTLFITTSRENLEAGEDPQAGSLFAVQVGGGVRGSAEERLFGG</sequence>
<dbReference type="RefSeq" id="WP_193866455.1">
    <property type="nucleotide sequence ID" value="NZ_JADEYR010000013.1"/>
</dbReference>
<comment type="caution">
    <text evidence="3">The sequence shown here is derived from an EMBL/GenBank/DDBJ whole genome shotgun (WGS) entry which is preliminary data.</text>
</comment>
<evidence type="ECO:0000313" key="3">
    <source>
        <dbReference type="EMBL" id="MBE9404708.1"/>
    </source>
</evidence>
<dbReference type="Gene3D" id="2.120.10.30">
    <property type="entry name" value="TolB, C-terminal domain"/>
    <property type="match status" value="1"/>
</dbReference>
<comment type="similarity">
    <text evidence="1">Belongs to the SMP-30/CGR1 family.</text>
</comment>
<dbReference type="PRINTS" id="PR01790">
    <property type="entry name" value="SMP30FAMILY"/>
</dbReference>
<gene>
    <name evidence="3" type="ORF">IOE58_11105</name>
</gene>
<feature type="domain" description="SMP-30/Gluconolactonase/LRE-like region" evidence="2">
    <location>
        <begin position="14"/>
        <end position="271"/>
    </location>
</feature>
<dbReference type="Pfam" id="PF08450">
    <property type="entry name" value="SGL"/>
    <property type="match status" value="1"/>
</dbReference>
<protein>
    <submittedName>
        <fullName evidence="3">SMP-30/gluconolactonase/LRE family protein</fullName>
    </submittedName>
</protein>
<evidence type="ECO:0000256" key="1">
    <source>
        <dbReference type="ARBA" id="ARBA00008853"/>
    </source>
</evidence>
<dbReference type="SUPFAM" id="SSF63829">
    <property type="entry name" value="Calcium-dependent phosphotriesterase"/>
    <property type="match status" value="1"/>
</dbReference>
<organism evidence="3 4">
    <name type="scientific">Brachybacterium epidermidis</name>
    <dbReference type="NCBI Taxonomy" id="2781983"/>
    <lineage>
        <taxon>Bacteria</taxon>
        <taxon>Bacillati</taxon>
        <taxon>Actinomycetota</taxon>
        <taxon>Actinomycetes</taxon>
        <taxon>Micrococcales</taxon>
        <taxon>Dermabacteraceae</taxon>
        <taxon>Brachybacterium</taxon>
    </lineage>
</organism>
<dbReference type="PANTHER" id="PTHR10907:SF47">
    <property type="entry name" value="REGUCALCIN"/>
    <property type="match status" value="1"/>
</dbReference>
<name>A0ABR9W2N1_9MICO</name>
<reference evidence="3 4" key="1">
    <citation type="submission" date="2020-10" db="EMBL/GenBank/DDBJ databases">
        <title>Draft genome and description of Brachybacterium epidermidis sp nov.</title>
        <authorList>
            <person name="Boxberger M."/>
            <person name="La Scola B."/>
        </authorList>
    </citation>
    <scope>NUCLEOTIDE SEQUENCE [LARGE SCALE GENOMIC DNA]</scope>
    <source>
        <strain evidence="3 4">Marseille-Q2903</strain>
    </source>
</reference>